<dbReference type="InterPro" id="IPR001633">
    <property type="entry name" value="EAL_dom"/>
</dbReference>
<dbReference type="Gene3D" id="3.30.70.270">
    <property type="match status" value="1"/>
</dbReference>
<evidence type="ECO:0000259" key="3">
    <source>
        <dbReference type="PROSITE" id="PS50112"/>
    </source>
</evidence>
<dbReference type="Pfam" id="PF00990">
    <property type="entry name" value="GGDEF"/>
    <property type="match status" value="1"/>
</dbReference>
<dbReference type="InterPro" id="IPR029787">
    <property type="entry name" value="Nucleotide_cyclase"/>
</dbReference>
<dbReference type="PANTHER" id="PTHR44757">
    <property type="entry name" value="DIGUANYLATE CYCLASE DGCP"/>
    <property type="match status" value="1"/>
</dbReference>
<proteinExistence type="predicted"/>
<dbReference type="SMART" id="SM00052">
    <property type="entry name" value="EAL"/>
    <property type="match status" value="1"/>
</dbReference>
<dbReference type="PANTHER" id="PTHR44757:SF2">
    <property type="entry name" value="BIOFILM ARCHITECTURE MAINTENANCE PROTEIN MBAA"/>
    <property type="match status" value="1"/>
</dbReference>
<evidence type="ECO:0000259" key="4">
    <source>
        <dbReference type="PROSITE" id="PS50113"/>
    </source>
</evidence>
<evidence type="ECO:0000259" key="5">
    <source>
        <dbReference type="PROSITE" id="PS50883"/>
    </source>
</evidence>
<keyword evidence="2" id="KW-1133">Transmembrane helix</keyword>
<feature type="domain" description="PAC" evidence="4">
    <location>
        <begin position="560"/>
        <end position="612"/>
    </location>
</feature>
<dbReference type="InterPro" id="IPR000160">
    <property type="entry name" value="GGDEF_dom"/>
</dbReference>
<dbReference type="SMART" id="SM00091">
    <property type="entry name" value="PAS"/>
    <property type="match status" value="1"/>
</dbReference>
<dbReference type="CDD" id="cd01948">
    <property type="entry name" value="EAL"/>
    <property type="match status" value="1"/>
</dbReference>
<dbReference type="InterPro" id="IPR035919">
    <property type="entry name" value="EAL_sf"/>
</dbReference>
<keyword evidence="8" id="KW-1185">Reference proteome</keyword>
<dbReference type="SUPFAM" id="SSF141868">
    <property type="entry name" value="EAL domain-like"/>
    <property type="match status" value="1"/>
</dbReference>
<gene>
    <name evidence="7" type="ORF">Q8X39_01080</name>
</gene>
<dbReference type="SMART" id="SM00086">
    <property type="entry name" value="PAC"/>
    <property type="match status" value="1"/>
</dbReference>
<dbReference type="PROSITE" id="PS50883">
    <property type="entry name" value="EAL"/>
    <property type="match status" value="1"/>
</dbReference>
<dbReference type="CDD" id="cd00130">
    <property type="entry name" value="PAS"/>
    <property type="match status" value="1"/>
</dbReference>
<feature type="region of interest" description="Disordered" evidence="1">
    <location>
        <begin position="253"/>
        <end position="301"/>
    </location>
</feature>
<dbReference type="InterPro" id="IPR001610">
    <property type="entry name" value="PAC"/>
</dbReference>
<keyword evidence="2" id="KW-0812">Transmembrane</keyword>
<feature type="domain" description="PAS" evidence="3">
    <location>
        <begin position="487"/>
        <end position="533"/>
    </location>
</feature>
<dbReference type="SMART" id="SM00267">
    <property type="entry name" value="GGDEF"/>
    <property type="match status" value="1"/>
</dbReference>
<organism evidence="7 8">
    <name type="scientific">Leptothrix discophora</name>
    <dbReference type="NCBI Taxonomy" id="89"/>
    <lineage>
        <taxon>Bacteria</taxon>
        <taxon>Pseudomonadati</taxon>
        <taxon>Pseudomonadota</taxon>
        <taxon>Betaproteobacteria</taxon>
        <taxon>Burkholderiales</taxon>
        <taxon>Sphaerotilaceae</taxon>
        <taxon>Leptothrix</taxon>
    </lineage>
</organism>
<feature type="region of interest" description="Disordered" evidence="1">
    <location>
        <begin position="1040"/>
        <end position="1073"/>
    </location>
</feature>
<dbReference type="Proteomes" id="UP001235760">
    <property type="component" value="Unassembled WGS sequence"/>
</dbReference>
<dbReference type="CDD" id="cd01949">
    <property type="entry name" value="GGDEF"/>
    <property type="match status" value="1"/>
</dbReference>
<evidence type="ECO:0000259" key="6">
    <source>
        <dbReference type="PROSITE" id="PS50887"/>
    </source>
</evidence>
<name>A0ABT9FYC0_LEPDI</name>
<feature type="transmembrane region" description="Helical" evidence="2">
    <location>
        <begin position="20"/>
        <end position="42"/>
    </location>
</feature>
<reference evidence="7 8" key="1">
    <citation type="submission" date="2023-08" db="EMBL/GenBank/DDBJ databases">
        <authorList>
            <person name="Roldan D.M."/>
            <person name="Menes R.J."/>
        </authorList>
    </citation>
    <scope>NUCLEOTIDE SEQUENCE [LARGE SCALE GENOMIC DNA]</scope>
    <source>
        <strain evidence="7 8">CCM 2812</strain>
    </source>
</reference>
<dbReference type="SUPFAM" id="SSF55785">
    <property type="entry name" value="PYP-like sensor domain (PAS domain)"/>
    <property type="match status" value="1"/>
</dbReference>
<comment type="caution">
    <text evidence="7">The sequence shown here is derived from an EMBL/GenBank/DDBJ whole genome shotgun (WGS) entry which is preliminary data.</text>
</comment>
<evidence type="ECO:0000313" key="8">
    <source>
        <dbReference type="Proteomes" id="UP001235760"/>
    </source>
</evidence>
<evidence type="ECO:0000256" key="2">
    <source>
        <dbReference type="SAM" id="Phobius"/>
    </source>
</evidence>
<dbReference type="Gene3D" id="3.20.20.450">
    <property type="entry name" value="EAL domain"/>
    <property type="match status" value="1"/>
</dbReference>
<dbReference type="NCBIfam" id="TIGR00254">
    <property type="entry name" value="GGDEF"/>
    <property type="match status" value="1"/>
</dbReference>
<dbReference type="PROSITE" id="PS50887">
    <property type="entry name" value="GGDEF"/>
    <property type="match status" value="1"/>
</dbReference>
<dbReference type="Gene3D" id="3.30.450.20">
    <property type="entry name" value="PAS domain"/>
    <property type="match status" value="1"/>
</dbReference>
<dbReference type="EMBL" id="JAUZEE010000001">
    <property type="protein sequence ID" value="MDP4299217.1"/>
    <property type="molecule type" value="Genomic_DNA"/>
</dbReference>
<feature type="domain" description="EAL" evidence="5">
    <location>
        <begin position="786"/>
        <end position="1040"/>
    </location>
</feature>
<evidence type="ECO:0000313" key="7">
    <source>
        <dbReference type="EMBL" id="MDP4299217.1"/>
    </source>
</evidence>
<evidence type="ECO:0000256" key="1">
    <source>
        <dbReference type="SAM" id="MobiDB-lite"/>
    </source>
</evidence>
<dbReference type="Pfam" id="PF00563">
    <property type="entry name" value="EAL"/>
    <property type="match status" value="1"/>
</dbReference>
<dbReference type="InterPro" id="IPR052155">
    <property type="entry name" value="Biofilm_reg_signaling"/>
</dbReference>
<keyword evidence="2" id="KW-0472">Membrane</keyword>
<dbReference type="NCBIfam" id="TIGR00229">
    <property type="entry name" value="sensory_box"/>
    <property type="match status" value="1"/>
</dbReference>
<dbReference type="InterPro" id="IPR000014">
    <property type="entry name" value="PAS"/>
</dbReference>
<dbReference type="InterPro" id="IPR035965">
    <property type="entry name" value="PAS-like_dom_sf"/>
</dbReference>
<accession>A0ABT9FYC0</accession>
<dbReference type="InterPro" id="IPR000700">
    <property type="entry name" value="PAS-assoc_C"/>
</dbReference>
<feature type="domain" description="GGDEF" evidence="6">
    <location>
        <begin position="644"/>
        <end position="777"/>
    </location>
</feature>
<dbReference type="PROSITE" id="PS50112">
    <property type="entry name" value="PAS"/>
    <property type="match status" value="1"/>
</dbReference>
<dbReference type="Pfam" id="PF13426">
    <property type="entry name" value="PAS_9"/>
    <property type="match status" value="1"/>
</dbReference>
<protein>
    <submittedName>
        <fullName evidence="7">EAL domain-containing protein</fullName>
    </submittedName>
</protein>
<dbReference type="RefSeq" id="WP_305747780.1">
    <property type="nucleotide sequence ID" value="NZ_JAUZEE010000001.1"/>
</dbReference>
<dbReference type="SUPFAM" id="SSF55073">
    <property type="entry name" value="Nucleotide cyclase"/>
    <property type="match status" value="1"/>
</dbReference>
<dbReference type="PROSITE" id="PS50113">
    <property type="entry name" value="PAC"/>
    <property type="match status" value="1"/>
</dbReference>
<dbReference type="InterPro" id="IPR043128">
    <property type="entry name" value="Rev_trsase/Diguanyl_cyclase"/>
</dbReference>
<sequence length="1073" mass="117545">MSQPPRPRRRWTRRLSTWVASLPLLPLVLASVLVGLGGIAWTHHAWSRHFERMHLLEDALGETLRHLEQAHSQMRENFVAHGSPSAGPAVLAAPPLAASADAAPALEAHDIVDAGVNRPDRQESARGLPVAELQTALVMLDTWQRVAESLALDAHTAHAVAAAARRFRDGVQQLRSQLVQGPTDWLPGLQLLANQRELTAMAMELERTEHLLMARTVAARQRQTSLVLLLSALVSGLLVWHLALRRAGRDDAVAPAPGERLDRLSPTPSPDRSHPAADGPSAATSPRSAGDAPADPDGVLDGEDRRLAVQAADQREQDRSRLHRLKSQVDQAIVWARSAHELFDRVTRVAVSEAGLKLAWLVEAGSSASRPPRLRSQHGEVELLPLCEASLPPATHSHAAALAQALLTGLSQWRPGSVRTPSGEALDLLAMPVRNADAVVAVLMLVGPRLDGDDPDQLEVVRELGMDLSHALVRLSRDARLQESLARVRLHAAALESTQDGVMVTDLRPRIVSVNRAYTEITGYTESDVAGQSPKLLTSGRHDPAFFSALWESLLTQGRWQGEIQNRRKNGELYTQWTSISTVRNDAGEPTHYVTVFTDITAQKQAEAQLQHLAHFDPLTQLPNRLLVLNRLDHAIAAAERSQRRVAVLFIDLDNFKTVNDSLGHAAGDRLLEAVAQRLVTRARREDTLGRLGGDEFILILEQLREAPDAAQVAQELLQLLEAPFHIAGQDVYVQSSIGISVYPEDAREAGELVRDADAAMYQAKRAGRGTYRYYTENLTAAAQNKLALDTRLRRALEHREFELWYQPLYRIADRRLIGLEALVRLNQPGLPPVGPAEFIPVLEETGQITALGAWVTQEACRQGRAWLDEGLDFGRIAINLSPLEVRRGQTDERIRAALQASGLPADRLELEITESGLMEQGERAEAFLHKLRSLGVQLAIDDFGTGYSSLAYLKRFPVSKLKIDRGFVRDLPGDVSDAQLVQTMVSMGRNLGISVVAEGVETEEQLDFLRELGCESAQGYFFSKPRPAAEARQWLPALAGTTGRNAAEGPTSRAGTAGEPARAEGGLPTMER</sequence>